<dbReference type="AlphaFoldDB" id="A0A7Y9RRQ6"/>
<dbReference type="Pfam" id="PF05949">
    <property type="entry name" value="DUF881"/>
    <property type="match status" value="1"/>
</dbReference>
<evidence type="ECO:0000256" key="4">
    <source>
        <dbReference type="SAM" id="SignalP"/>
    </source>
</evidence>
<gene>
    <name evidence="5" type="ORF">BJ989_000320</name>
</gene>
<sequence length="241" mass="24984">MMRLLAAALLAVLGLALTAQVQTRQDDDSLAGYREQDLLSLVTGLGGSTGRTQRDLADLRTTQEELREELAEARLALAAAEERSGPLSVLAGTAPAAGAGVVVRVLDPEAQVPSELLLDLVQDLRAAGAEAIEVNGQVRLGADSWFAGEAGGLVVDGVELARPYVLEVVGRTGPLEGALVFPQGGADRMRERGAVVTGRALERVEVESTRGLGQLRRAEPVGPTLPGLASQSSGPQPEGSP</sequence>
<feature type="coiled-coil region" evidence="2">
    <location>
        <begin position="56"/>
        <end position="83"/>
    </location>
</feature>
<feature type="chain" id="PRO_5030829701" evidence="4">
    <location>
        <begin position="22"/>
        <end position="241"/>
    </location>
</feature>
<name>A0A7Y9RRQ6_9ACTN</name>
<feature type="signal peptide" evidence="4">
    <location>
        <begin position="1"/>
        <end position="21"/>
    </location>
</feature>
<accession>A0A7Y9RRQ6</accession>
<evidence type="ECO:0000256" key="3">
    <source>
        <dbReference type="SAM" id="MobiDB-lite"/>
    </source>
</evidence>
<dbReference type="InterPro" id="IPR010273">
    <property type="entry name" value="DUF881"/>
</dbReference>
<keyword evidence="4" id="KW-0732">Signal</keyword>
<keyword evidence="2" id="KW-0175">Coiled coil</keyword>
<keyword evidence="6" id="KW-1185">Reference proteome</keyword>
<dbReference type="PANTHER" id="PTHR37313:SF2">
    <property type="entry name" value="UPF0749 PROTEIN YLXX"/>
    <property type="match status" value="1"/>
</dbReference>
<proteinExistence type="inferred from homology"/>
<evidence type="ECO:0000313" key="6">
    <source>
        <dbReference type="Proteomes" id="UP000544110"/>
    </source>
</evidence>
<comment type="caution">
    <text evidence="5">The sequence shown here is derived from an EMBL/GenBank/DDBJ whole genome shotgun (WGS) entry which is preliminary data.</text>
</comment>
<evidence type="ECO:0000256" key="2">
    <source>
        <dbReference type="SAM" id="Coils"/>
    </source>
</evidence>
<comment type="similarity">
    <text evidence="1">Belongs to the UPF0749 family.</text>
</comment>
<feature type="region of interest" description="Disordered" evidence="3">
    <location>
        <begin position="212"/>
        <end position="241"/>
    </location>
</feature>
<feature type="compositionally biased region" description="Low complexity" evidence="3">
    <location>
        <begin position="230"/>
        <end position="241"/>
    </location>
</feature>
<dbReference type="PANTHER" id="PTHR37313">
    <property type="entry name" value="UPF0749 PROTEIN RV1825"/>
    <property type="match status" value="1"/>
</dbReference>
<dbReference type="EMBL" id="JACCAC010000001">
    <property type="protein sequence ID" value="NYG54016.1"/>
    <property type="molecule type" value="Genomic_DNA"/>
</dbReference>
<reference evidence="5 6" key="1">
    <citation type="submission" date="2020-07" db="EMBL/GenBank/DDBJ databases">
        <title>Sequencing the genomes of 1000 actinobacteria strains.</title>
        <authorList>
            <person name="Klenk H.-P."/>
        </authorList>
    </citation>
    <scope>NUCLEOTIDE SEQUENCE [LARGE SCALE GENOMIC DNA]</scope>
    <source>
        <strain evidence="5 6">DSM 24552</strain>
    </source>
</reference>
<dbReference type="Proteomes" id="UP000544110">
    <property type="component" value="Unassembled WGS sequence"/>
</dbReference>
<dbReference type="RefSeq" id="WP_179516725.1">
    <property type="nucleotide sequence ID" value="NZ_JACCAC010000001.1"/>
</dbReference>
<dbReference type="GO" id="GO:0005886">
    <property type="term" value="C:plasma membrane"/>
    <property type="evidence" value="ECO:0007669"/>
    <property type="project" value="TreeGrafter"/>
</dbReference>
<evidence type="ECO:0000313" key="5">
    <source>
        <dbReference type="EMBL" id="NYG54016.1"/>
    </source>
</evidence>
<protein>
    <submittedName>
        <fullName evidence="5">Uncharacterized protein YlxW (UPF0749 family)</fullName>
    </submittedName>
</protein>
<dbReference type="Gene3D" id="3.30.70.1880">
    <property type="entry name" value="Protein of unknown function DUF881"/>
    <property type="match status" value="1"/>
</dbReference>
<organism evidence="5 6">
    <name type="scientific">Nocardioides perillae</name>
    <dbReference type="NCBI Taxonomy" id="1119534"/>
    <lineage>
        <taxon>Bacteria</taxon>
        <taxon>Bacillati</taxon>
        <taxon>Actinomycetota</taxon>
        <taxon>Actinomycetes</taxon>
        <taxon>Propionibacteriales</taxon>
        <taxon>Nocardioidaceae</taxon>
        <taxon>Nocardioides</taxon>
    </lineage>
</organism>
<evidence type="ECO:0000256" key="1">
    <source>
        <dbReference type="ARBA" id="ARBA00009108"/>
    </source>
</evidence>